<protein>
    <submittedName>
        <fullName evidence="1">Uncharacterized protein</fullName>
    </submittedName>
</protein>
<dbReference type="EMBL" id="CAJNNV010029522">
    <property type="protein sequence ID" value="CAE8628865.1"/>
    <property type="molecule type" value="Genomic_DNA"/>
</dbReference>
<dbReference type="Proteomes" id="UP000654075">
    <property type="component" value="Unassembled WGS sequence"/>
</dbReference>
<organism evidence="1 2">
    <name type="scientific">Polarella glacialis</name>
    <name type="common">Dinoflagellate</name>
    <dbReference type="NCBI Taxonomy" id="89957"/>
    <lineage>
        <taxon>Eukaryota</taxon>
        <taxon>Sar</taxon>
        <taxon>Alveolata</taxon>
        <taxon>Dinophyceae</taxon>
        <taxon>Suessiales</taxon>
        <taxon>Suessiaceae</taxon>
        <taxon>Polarella</taxon>
    </lineage>
</organism>
<proteinExistence type="predicted"/>
<sequence>MWHEASQMLPRHKRCAQKVSLGSCGWRPSEKKKKNVPFSREVKLPTLFRAGSRFDEGKHLQRIEVDKSYFGGHCVAEPLLLNLRGRIGSMAVGDRFSRLLEWAAEDGEEQELELCDDFFPVSGRRRRSWWEQEAELSLNKLREESLSRFLTKQVQEEESLESGPKLPT</sequence>
<accession>A0A813GPE5</accession>
<keyword evidence="2" id="KW-1185">Reference proteome</keyword>
<evidence type="ECO:0000313" key="2">
    <source>
        <dbReference type="Proteomes" id="UP000654075"/>
    </source>
</evidence>
<gene>
    <name evidence="1" type="ORF">PGLA1383_LOCUS45465</name>
</gene>
<comment type="caution">
    <text evidence="1">The sequence shown here is derived from an EMBL/GenBank/DDBJ whole genome shotgun (WGS) entry which is preliminary data.</text>
</comment>
<dbReference type="AlphaFoldDB" id="A0A813GPE5"/>
<evidence type="ECO:0000313" key="1">
    <source>
        <dbReference type="EMBL" id="CAE8628865.1"/>
    </source>
</evidence>
<name>A0A813GPE5_POLGL</name>
<reference evidence="1" key="1">
    <citation type="submission" date="2021-02" db="EMBL/GenBank/DDBJ databases">
        <authorList>
            <person name="Dougan E. K."/>
            <person name="Rhodes N."/>
            <person name="Thang M."/>
            <person name="Chan C."/>
        </authorList>
    </citation>
    <scope>NUCLEOTIDE SEQUENCE</scope>
</reference>